<proteinExistence type="predicted"/>
<accession>R4PYB3</accession>
<dbReference type="HOGENOM" id="CLU_1254064_0_0_0"/>
<dbReference type="Gene3D" id="3.40.50.2020">
    <property type="match status" value="1"/>
</dbReference>
<dbReference type="EMBL" id="CP005957">
    <property type="protein sequence ID" value="AGL62742.1"/>
    <property type="molecule type" value="Genomic_DNA"/>
</dbReference>
<dbReference type="AlphaFoldDB" id="R4PYB3"/>
<dbReference type="KEGG" id="saal:L336_1043"/>
<dbReference type="Gene3D" id="3.30.1310.20">
    <property type="entry name" value="PRTase-like"/>
    <property type="match status" value="1"/>
</dbReference>
<dbReference type="STRING" id="1332188.L336_1043"/>
<protein>
    <recommendedName>
        <fullName evidence="3">Phosphoribosyltransferase domain-containing protein</fullName>
    </recommendedName>
</protein>
<evidence type="ECO:0008006" key="3">
    <source>
        <dbReference type="Google" id="ProtNLM"/>
    </source>
</evidence>
<organism evidence="1 2">
    <name type="scientific">Candidatus Saccharimonas aalborgensis</name>
    <dbReference type="NCBI Taxonomy" id="1332188"/>
    <lineage>
        <taxon>Bacteria</taxon>
        <taxon>Candidatus Saccharimonadota</taxon>
        <taxon>Candidatus Saccharimonadia</taxon>
        <taxon>Candidatus Saccharimonadales</taxon>
        <taxon>Candidatus Saccharimonadaceae</taxon>
        <taxon>Candidatus Saccharimonas</taxon>
    </lineage>
</organism>
<dbReference type="RefSeq" id="WP_015642192.1">
    <property type="nucleotide sequence ID" value="NC_021219.1"/>
</dbReference>
<name>R4PYB3_9BACT</name>
<gene>
    <name evidence="1" type="ORF">L336_1043</name>
</gene>
<dbReference type="Proteomes" id="UP000013893">
    <property type="component" value="Chromosome"/>
</dbReference>
<sequence>MYFTDRMALGNKLADTLTNVRGTDAVLVCMKPSSMMVAVGMAIKLRAWILPLFYEKLTNPLDTTAKLGALEQSGEFCLNPSITENDYEYIKQEFMAQIEDQKREAMSRLNQAVNEYHGTTDPHILNNRTVILVGDVMMNSLELEVAKLLLKPLTPHRVYGAVGNVTIDVSEQFRINTDESIILDVLPSSVMGEDHYFENQDIYSDEEKQKLAVYIAQYWA</sequence>
<dbReference type="InterPro" id="IPR029057">
    <property type="entry name" value="PRTase-like"/>
</dbReference>
<dbReference type="SUPFAM" id="SSF53271">
    <property type="entry name" value="PRTase-like"/>
    <property type="match status" value="1"/>
</dbReference>
<reference evidence="1 2" key="1">
    <citation type="journal article" date="2013" name="Nat. Biotechnol.">
        <title>Genome sequences of rare, uncultured bacteria obtained by differential coverage binning of multiple metagenomes.</title>
        <authorList>
            <person name="Albertsen M."/>
            <person name="Hugenholtz P."/>
            <person name="Skarshewski A."/>
            <person name="Nielsen K.L."/>
            <person name="Tyson G.W."/>
            <person name="Nielsen P.H."/>
        </authorList>
    </citation>
    <scope>NUCLEOTIDE SEQUENCE [LARGE SCALE GENOMIC DNA]</scope>
    <source>
        <strain evidence="1">TM71</strain>
    </source>
</reference>
<keyword evidence="2" id="KW-1185">Reference proteome</keyword>
<evidence type="ECO:0000313" key="1">
    <source>
        <dbReference type="EMBL" id="AGL62742.1"/>
    </source>
</evidence>
<evidence type="ECO:0000313" key="2">
    <source>
        <dbReference type="Proteomes" id="UP000013893"/>
    </source>
</evidence>
<dbReference type="OrthoDB" id="9810066at2"/>